<sequence length="272" mass="30591">MALVPISSHVRESRTLVENLPVPPGNVRVNLIIEVRLCRLDSVTGNASSSSIFSSRYVYFNLDMLRHYGQLRQVLDPKFMELGVDTSSIPYIAIVMKIMERGLEIRRMRVSYGSYSSNMWLTCEVRAVTVAELESEIESNNCRIADIRESRIKAMLNMVEVEGGDEEACAICLEQLEVGFEAARMPCSHGFHADCIRNCFESEPISLDLEGFTLKRLNDLMETKGGKKIKSSSSRSLFYEAPLGYSIEDVRPHGGIKKFRSAAYSNCVRKPS</sequence>
<protein>
    <recommendedName>
        <fullName evidence="1">RING-type domain-containing protein</fullName>
    </recommendedName>
</protein>
<comment type="caution">
    <text evidence="2">The sequence shown here is derived from an EMBL/GenBank/DDBJ whole genome shotgun (WGS) entry which is preliminary data.</text>
</comment>
<reference evidence="2 3" key="1">
    <citation type="journal article" date="2024" name="G3 (Bethesda)">
        <title>Genome assembly of Hibiscus sabdariffa L. provides insights into metabolisms of medicinal natural products.</title>
        <authorList>
            <person name="Kim T."/>
        </authorList>
    </citation>
    <scope>NUCLEOTIDE SEQUENCE [LARGE SCALE GENOMIC DNA]</scope>
    <source>
        <strain evidence="2">TK-2024</strain>
        <tissue evidence="2">Old leaves</tissue>
    </source>
</reference>
<accession>A0ABR2N629</accession>
<dbReference type="CDD" id="cd16448">
    <property type="entry name" value="RING-H2"/>
    <property type="match status" value="1"/>
</dbReference>
<evidence type="ECO:0000259" key="1">
    <source>
        <dbReference type="SMART" id="SM00184"/>
    </source>
</evidence>
<evidence type="ECO:0000313" key="3">
    <source>
        <dbReference type="Proteomes" id="UP001396334"/>
    </source>
</evidence>
<name>A0ABR2N629_9ROSI</name>
<gene>
    <name evidence="2" type="ORF">V6N11_073251</name>
</gene>
<dbReference type="Proteomes" id="UP001396334">
    <property type="component" value="Unassembled WGS sequence"/>
</dbReference>
<evidence type="ECO:0000313" key="2">
    <source>
        <dbReference type="EMBL" id="KAK8971621.1"/>
    </source>
</evidence>
<keyword evidence="3" id="KW-1185">Reference proteome</keyword>
<dbReference type="InterPro" id="IPR013083">
    <property type="entry name" value="Znf_RING/FYVE/PHD"/>
</dbReference>
<dbReference type="SUPFAM" id="SSF57850">
    <property type="entry name" value="RING/U-box"/>
    <property type="match status" value="1"/>
</dbReference>
<dbReference type="Pfam" id="PF17123">
    <property type="entry name" value="zf-RING_11"/>
    <property type="match status" value="1"/>
</dbReference>
<feature type="domain" description="RING-type" evidence="1">
    <location>
        <begin position="169"/>
        <end position="202"/>
    </location>
</feature>
<proteinExistence type="predicted"/>
<dbReference type="PANTHER" id="PTHR35727:SF7">
    <property type="entry name" value="S-ADENOSYLMETHIONINE DECARBOXYLASE PROENZYME"/>
    <property type="match status" value="1"/>
</dbReference>
<dbReference type="Gene3D" id="3.30.40.10">
    <property type="entry name" value="Zinc/RING finger domain, C3HC4 (zinc finger)"/>
    <property type="match status" value="1"/>
</dbReference>
<dbReference type="EMBL" id="JBBPBN010000243">
    <property type="protein sequence ID" value="KAK8971621.1"/>
    <property type="molecule type" value="Genomic_DNA"/>
</dbReference>
<organism evidence="2 3">
    <name type="scientific">Hibiscus sabdariffa</name>
    <name type="common">roselle</name>
    <dbReference type="NCBI Taxonomy" id="183260"/>
    <lineage>
        <taxon>Eukaryota</taxon>
        <taxon>Viridiplantae</taxon>
        <taxon>Streptophyta</taxon>
        <taxon>Embryophyta</taxon>
        <taxon>Tracheophyta</taxon>
        <taxon>Spermatophyta</taxon>
        <taxon>Magnoliopsida</taxon>
        <taxon>eudicotyledons</taxon>
        <taxon>Gunneridae</taxon>
        <taxon>Pentapetalae</taxon>
        <taxon>rosids</taxon>
        <taxon>malvids</taxon>
        <taxon>Malvales</taxon>
        <taxon>Malvaceae</taxon>
        <taxon>Malvoideae</taxon>
        <taxon>Hibiscus</taxon>
    </lineage>
</organism>
<dbReference type="InterPro" id="IPR012511">
    <property type="entry name" value="AdoMetDC_leader"/>
</dbReference>
<dbReference type="SMART" id="SM00184">
    <property type="entry name" value="RING"/>
    <property type="match status" value="1"/>
</dbReference>
<dbReference type="PANTHER" id="PTHR35727">
    <property type="entry name" value="BNAA05G33520D PROTEIN"/>
    <property type="match status" value="1"/>
</dbReference>
<dbReference type="InterPro" id="IPR001841">
    <property type="entry name" value="Znf_RING"/>
</dbReference>
<dbReference type="Pfam" id="PF08132">
    <property type="entry name" value="AdoMetDC_leader"/>
    <property type="match status" value="1"/>
</dbReference>